<dbReference type="Proteomes" id="UP000887013">
    <property type="component" value="Unassembled WGS sequence"/>
</dbReference>
<feature type="compositionally biased region" description="Polar residues" evidence="1">
    <location>
        <begin position="1"/>
        <end position="10"/>
    </location>
</feature>
<protein>
    <submittedName>
        <fullName evidence="2">Uncharacterized protein</fullName>
    </submittedName>
</protein>
<sequence>PTGQNGSTDPSIDWEISGEPNGEEKEDLRTIPIGAKKNGDFDIQKKHQK</sequence>
<name>A0A8X6M6G8_NEPPI</name>
<dbReference type="AlphaFoldDB" id="A0A8X6M6G8"/>
<evidence type="ECO:0000313" key="2">
    <source>
        <dbReference type="EMBL" id="GFS31682.1"/>
    </source>
</evidence>
<organism evidence="2 3">
    <name type="scientific">Nephila pilipes</name>
    <name type="common">Giant wood spider</name>
    <name type="synonym">Nephila maculata</name>
    <dbReference type="NCBI Taxonomy" id="299642"/>
    <lineage>
        <taxon>Eukaryota</taxon>
        <taxon>Metazoa</taxon>
        <taxon>Ecdysozoa</taxon>
        <taxon>Arthropoda</taxon>
        <taxon>Chelicerata</taxon>
        <taxon>Arachnida</taxon>
        <taxon>Araneae</taxon>
        <taxon>Araneomorphae</taxon>
        <taxon>Entelegynae</taxon>
        <taxon>Araneoidea</taxon>
        <taxon>Nephilidae</taxon>
        <taxon>Nephila</taxon>
    </lineage>
</organism>
<evidence type="ECO:0000256" key="1">
    <source>
        <dbReference type="SAM" id="MobiDB-lite"/>
    </source>
</evidence>
<proteinExistence type="predicted"/>
<feature type="region of interest" description="Disordered" evidence="1">
    <location>
        <begin position="1"/>
        <end position="49"/>
    </location>
</feature>
<keyword evidence="3" id="KW-1185">Reference proteome</keyword>
<reference evidence="2" key="1">
    <citation type="submission" date="2020-08" db="EMBL/GenBank/DDBJ databases">
        <title>Multicomponent nature underlies the extraordinary mechanical properties of spider dragline silk.</title>
        <authorList>
            <person name="Kono N."/>
            <person name="Nakamura H."/>
            <person name="Mori M."/>
            <person name="Yoshida Y."/>
            <person name="Ohtoshi R."/>
            <person name="Malay A.D."/>
            <person name="Moran D.A.P."/>
            <person name="Tomita M."/>
            <person name="Numata K."/>
            <person name="Arakawa K."/>
        </authorList>
    </citation>
    <scope>NUCLEOTIDE SEQUENCE</scope>
</reference>
<feature type="non-terminal residue" evidence="2">
    <location>
        <position position="1"/>
    </location>
</feature>
<gene>
    <name evidence="2" type="ORF">NPIL_637321</name>
</gene>
<accession>A0A8X6M6G8</accession>
<feature type="compositionally biased region" description="Basic and acidic residues" evidence="1">
    <location>
        <begin position="37"/>
        <end position="49"/>
    </location>
</feature>
<evidence type="ECO:0000313" key="3">
    <source>
        <dbReference type="Proteomes" id="UP000887013"/>
    </source>
</evidence>
<comment type="caution">
    <text evidence="2">The sequence shown here is derived from an EMBL/GenBank/DDBJ whole genome shotgun (WGS) entry which is preliminary data.</text>
</comment>
<dbReference type="EMBL" id="BMAW01087798">
    <property type="protein sequence ID" value="GFS31682.1"/>
    <property type="molecule type" value="Genomic_DNA"/>
</dbReference>